<keyword evidence="2 10" id="KW-0444">Lipid biosynthesis</keyword>
<comment type="subcellular location">
    <subcellularLocation>
        <location evidence="10">Cell inner membrane</location>
        <topology evidence="10">Peripheral membrane protein</topology>
        <orientation evidence="10">Cytoplasmic side</orientation>
    </subcellularLocation>
</comment>
<organism evidence="13 14">
    <name type="scientific">Tepidimonas charontis</name>
    <dbReference type="NCBI Taxonomy" id="2267262"/>
    <lineage>
        <taxon>Bacteria</taxon>
        <taxon>Pseudomonadati</taxon>
        <taxon>Pseudomonadota</taxon>
        <taxon>Betaproteobacteria</taxon>
        <taxon>Burkholderiales</taxon>
        <taxon>Tepidimonas</taxon>
    </lineage>
</organism>
<comment type="function">
    <text evidence="10">Hydrolyzes the pyrophosphate bond of UDP-2,3-diacylglucosamine to yield 2,3-diacylglucosamine 1-phosphate (lipid X) and UMP by catalyzing the attack of water at the alpha-P atom. Involved in the biosynthesis of lipid A, a phosphorylated glycolipid that anchors the lipopolysaccharide to the outer membrane of the cell.</text>
</comment>
<evidence type="ECO:0000256" key="9">
    <source>
        <dbReference type="ARBA" id="ARBA00023211"/>
    </source>
</evidence>
<dbReference type="InterPro" id="IPR029052">
    <property type="entry name" value="Metallo-depent_PP-like"/>
</dbReference>
<evidence type="ECO:0000256" key="7">
    <source>
        <dbReference type="ARBA" id="ARBA00023098"/>
    </source>
</evidence>
<evidence type="ECO:0000256" key="4">
    <source>
        <dbReference type="ARBA" id="ARBA00022556"/>
    </source>
</evidence>
<dbReference type="EMBL" id="VJON01000017">
    <property type="protein sequence ID" value="TSE34536.1"/>
    <property type="molecule type" value="Genomic_DNA"/>
</dbReference>
<gene>
    <name evidence="13" type="primary">lpxH_2</name>
    <name evidence="10" type="synonym">lpxH</name>
    <name evidence="13" type="ORF">Tchar_01306</name>
</gene>
<feature type="domain" description="Calcineurin-like phosphoesterase" evidence="12">
    <location>
        <begin position="15"/>
        <end position="221"/>
    </location>
</feature>
<evidence type="ECO:0000313" key="14">
    <source>
        <dbReference type="Proteomes" id="UP000318294"/>
    </source>
</evidence>
<proteinExistence type="inferred from homology"/>
<dbReference type="InterPro" id="IPR043461">
    <property type="entry name" value="LpxH-like"/>
</dbReference>
<comment type="caution">
    <text evidence="13">The sequence shown here is derived from an EMBL/GenBank/DDBJ whole genome shotgun (WGS) entry which is preliminary data.</text>
</comment>
<feature type="binding site" evidence="10">
    <location>
        <position position="23"/>
    </location>
    <ligand>
        <name>Mn(2+)</name>
        <dbReference type="ChEBI" id="CHEBI:29035"/>
        <label>1</label>
    </ligand>
</feature>
<keyword evidence="9 10" id="KW-0464">Manganese</keyword>
<keyword evidence="1 10" id="KW-1003">Cell membrane</keyword>
<keyword evidence="6 10" id="KW-0378">Hydrolase</keyword>
<dbReference type="EC" id="3.6.1.54" evidence="10"/>
<comment type="similarity">
    <text evidence="10">Belongs to the LpxH family.</text>
</comment>
<sequence>MAAPFLLRAPATWQRVACLSDVHLHSADPDTAQLWQRTLQRLAADAMFVLGDLFEAWVGDDALRADPALDADVALMQWAAGVLAQTASRMPVYVMHGNRDFLLGVGFAAATGATLLPDPTVLSLGRTRWLLSHGDAWCTDDTDYQRFRAEVRAPAWQRAFLARPLAQRLRQARAMRQDSRTHQAARAAAREPPSDVDPAVVAQACRAAGASGVVHGHTHRPAAHRLGDGTARLVLSDWHAGARPPRAEVLLLDGAGGWQVQRIADLV</sequence>
<dbReference type="GO" id="GO:0008758">
    <property type="term" value="F:UDP-2,3-diacylglucosamine hydrolase activity"/>
    <property type="evidence" value="ECO:0007669"/>
    <property type="project" value="UniProtKB-UniRule"/>
</dbReference>
<feature type="binding site" evidence="10">
    <location>
        <position position="98"/>
    </location>
    <ligand>
        <name>Mn(2+)</name>
        <dbReference type="ChEBI" id="CHEBI:29035"/>
        <label>2</label>
    </ligand>
</feature>
<keyword evidence="5 10" id="KW-0479">Metal-binding</keyword>
<evidence type="ECO:0000256" key="10">
    <source>
        <dbReference type="HAMAP-Rule" id="MF_00575"/>
    </source>
</evidence>
<feature type="region of interest" description="Disordered" evidence="11">
    <location>
        <begin position="176"/>
        <end position="196"/>
    </location>
</feature>
<dbReference type="Proteomes" id="UP000318294">
    <property type="component" value="Unassembled WGS sequence"/>
</dbReference>
<feature type="binding site" evidence="10">
    <location>
        <position position="52"/>
    </location>
    <ligand>
        <name>Mn(2+)</name>
        <dbReference type="ChEBI" id="CHEBI:29035"/>
        <label>1</label>
    </ligand>
</feature>
<feature type="binding site" evidence="10">
    <location>
        <position position="21"/>
    </location>
    <ligand>
        <name>Mn(2+)</name>
        <dbReference type="ChEBI" id="CHEBI:29035"/>
        <label>1</label>
    </ligand>
</feature>
<dbReference type="CDD" id="cd07398">
    <property type="entry name" value="MPP_YbbF-LpxH"/>
    <property type="match status" value="1"/>
</dbReference>
<comment type="cofactor">
    <cofactor evidence="10">
        <name>Mn(2+)</name>
        <dbReference type="ChEBI" id="CHEBI:29035"/>
    </cofactor>
    <text evidence="10">Binds 2 Mn(2+) ions per subunit in a binuclear metal center.</text>
</comment>
<feature type="binding site" evidence="10">
    <location>
        <position position="186"/>
    </location>
    <ligand>
        <name>substrate</name>
    </ligand>
</feature>
<evidence type="ECO:0000256" key="5">
    <source>
        <dbReference type="ARBA" id="ARBA00022723"/>
    </source>
</evidence>
<feature type="binding site" evidence="10">
    <location>
        <begin position="98"/>
        <end position="99"/>
    </location>
    <ligand>
        <name>substrate</name>
    </ligand>
</feature>
<protein>
    <recommendedName>
        <fullName evidence="10">UDP-2,3-diacylglucosamine hydrolase</fullName>
        <ecNumber evidence="10">3.6.1.54</ecNumber>
    </recommendedName>
    <alternativeName>
        <fullName evidence="10">UDP-2,3-diacylglucosamine diphosphatase</fullName>
    </alternativeName>
</protein>
<dbReference type="PANTHER" id="PTHR34990">
    <property type="entry name" value="UDP-2,3-DIACYLGLUCOSAMINE HYDROLASE-RELATED"/>
    <property type="match status" value="1"/>
</dbReference>
<evidence type="ECO:0000256" key="2">
    <source>
        <dbReference type="ARBA" id="ARBA00022516"/>
    </source>
</evidence>
<dbReference type="AlphaFoldDB" id="A0A554XFC5"/>
<evidence type="ECO:0000256" key="3">
    <source>
        <dbReference type="ARBA" id="ARBA00022519"/>
    </source>
</evidence>
<feature type="binding site" evidence="10">
    <location>
        <position position="133"/>
    </location>
    <ligand>
        <name>Mn(2+)</name>
        <dbReference type="ChEBI" id="CHEBI:29035"/>
        <label>2</label>
    </ligand>
</feature>
<accession>A0A554XFC5</accession>
<feature type="binding site" evidence="10">
    <location>
        <position position="217"/>
    </location>
    <ligand>
        <name>Mn(2+)</name>
        <dbReference type="ChEBI" id="CHEBI:29035"/>
        <label>2</label>
    </ligand>
</feature>
<name>A0A554XFC5_9BURK</name>
<dbReference type="Pfam" id="PF00149">
    <property type="entry name" value="Metallophos"/>
    <property type="match status" value="1"/>
</dbReference>
<keyword evidence="8 10" id="KW-0472">Membrane</keyword>
<feature type="binding site" evidence="10">
    <location>
        <position position="141"/>
    </location>
    <ligand>
        <name>substrate</name>
    </ligand>
</feature>
<evidence type="ECO:0000256" key="1">
    <source>
        <dbReference type="ARBA" id="ARBA00022475"/>
    </source>
</evidence>
<dbReference type="UniPathway" id="UPA00359">
    <property type="reaction ID" value="UER00480"/>
</dbReference>
<evidence type="ECO:0000313" key="13">
    <source>
        <dbReference type="EMBL" id="TSE34536.1"/>
    </source>
</evidence>
<evidence type="ECO:0000256" key="8">
    <source>
        <dbReference type="ARBA" id="ARBA00023136"/>
    </source>
</evidence>
<dbReference type="PANTHER" id="PTHR34990:SF1">
    <property type="entry name" value="UDP-2,3-DIACYLGLUCOSAMINE HYDROLASE"/>
    <property type="match status" value="1"/>
</dbReference>
<evidence type="ECO:0000256" key="11">
    <source>
        <dbReference type="SAM" id="MobiDB-lite"/>
    </source>
</evidence>
<dbReference type="GO" id="GO:0030145">
    <property type="term" value="F:manganese ion binding"/>
    <property type="evidence" value="ECO:0007669"/>
    <property type="project" value="UniProtKB-UniRule"/>
</dbReference>
<dbReference type="NCBIfam" id="NF003743">
    <property type="entry name" value="PRK05340.1"/>
    <property type="match status" value="1"/>
</dbReference>
<feature type="binding site" evidence="10">
    <location>
        <position position="217"/>
    </location>
    <ligand>
        <name>substrate</name>
    </ligand>
</feature>
<evidence type="ECO:0000256" key="6">
    <source>
        <dbReference type="ARBA" id="ARBA00022801"/>
    </source>
</evidence>
<dbReference type="OrthoDB" id="9783283at2"/>
<feature type="binding site" evidence="10">
    <location>
        <position position="219"/>
    </location>
    <ligand>
        <name>Mn(2+)</name>
        <dbReference type="ChEBI" id="CHEBI:29035"/>
        <label>1</label>
    </ligand>
</feature>
<feature type="binding site" evidence="10">
    <location>
        <position position="183"/>
    </location>
    <ligand>
        <name>substrate</name>
    </ligand>
</feature>
<dbReference type="SUPFAM" id="SSF56300">
    <property type="entry name" value="Metallo-dependent phosphatases"/>
    <property type="match status" value="1"/>
</dbReference>
<evidence type="ECO:0000259" key="12">
    <source>
        <dbReference type="Pfam" id="PF00149"/>
    </source>
</evidence>
<dbReference type="InterPro" id="IPR004843">
    <property type="entry name" value="Calcineurin-like_PHP"/>
</dbReference>
<keyword evidence="3 10" id="KW-0997">Cell inner membrane</keyword>
<keyword evidence="7 10" id="KW-0443">Lipid metabolism</keyword>
<dbReference type="RefSeq" id="WP_144328264.1">
    <property type="nucleotide sequence ID" value="NZ_VJON01000017.1"/>
</dbReference>
<keyword evidence="4 10" id="KW-0441">Lipid A biosynthesis</keyword>
<dbReference type="NCBIfam" id="TIGR01854">
    <property type="entry name" value="lipid_A_lpxH"/>
    <property type="match status" value="1"/>
</dbReference>
<comment type="catalytic activity">
    <reaction evidence="10">
        <text>UDP-2-N,3-O-bis[(3R)-3-hydroxytetradecanoyl]-alpha-D-glucosamine + H2O = 2-N,3-O-bis[(3R)-3-hydroxytetradecanoyl]-alpha-D-glucosaminyl 1-phosphate + UMP + 2 H(+)</text>
        <dbReference type="Rhea" id="RHEA:25213"/>
        <dbReference type="ChEBI" id="CHEBI:15377"/>
        <dbReference type="ChEBI" id="CHEBI:15378"/>
        <dbReference type="ChEBI" id="CHEBI:57865"/>
        <dbReference type="ChEBI" id="CHEBI:57957"/>
        <dbReference type="ChEBI" id="CHEBI:78847"/>
        <dbReference type="EC" id="3.6.1.54"/>
    </reaction>
</comment>
<feature type="binding site" evidence="10">
    <location>
        <position position="52"/>
    </location>
    <ligand>
        <name>Mn(2+)</name>
        <dbReference type="ChEBI" id="CHEBI:29035"/>
        <label>2</label>
    </ligand>
</feature>
<dbReference type="GO" id="GO:0005737">
    <property type="term" value="C:cytoplasm"/>
    <property type="evidence" value="ECO:0007669"/>
    <property type="project" value="InterPro"/>
</dbReference>
<dbReference type="HAMAP" id="MF_00575">
    <property type="entry name" value="LpxH"/>
    <property type="match status" value="1"/>
</dbReference>
<reference evidence="13 14" key="1">
    <citation type="submission" date="2019-07" db="EMBL/GenBank/DDBJ databases">
        <title>Tepidimonas charontis SPSP-6 draft genome.</title>
        <authorList>
            <person name="Da Costa M.S."/>
            <person name="Froufe H.J.C."/>
            <person name="Egas C."/>
            <person name="Albuquerque L."/>
        </authorList>
    </citation>
    <scope>NUCLEOTIDE SEQUENCE [LARGE SCALE GENOMIC DNA]</scope>
    <source>
        <strain evidence="13 14">SPSP-6</strain>
    </source>
</reference>
<dbReference type="InterPro" id="IPR010138">
    <property type="entry name" value="UDP-diacylglucosamine_Hdrlase"/>
</dbReference>
<dbReference type="Gene3D" id="3.60.21.10">
    <property type="match status" value="1"/>
</dbReference>
<keyword evidence="14" id="KW-1185">Reference proteome</keyword>
<comment type="pathway">
    <text evidence="10">Glycolipid biosynthesis; lipid IV(A) biosynthesis; lipid IV(A) from (3R)-3-hydroxytetradecanoyl-[acyl-carrier-protein] and UDP-N-acetyl-alpha-D-glucosamine: step 4/6.</text>
</comment>
<dbReference type="GO" id="GO:0009245">
    <property type="term" value="P:lipid A biosynthetic process"/>
    <property type="evidence" value="ECO:0007669"/>
    <property type="project" value="UniProtKB-UniRule"/>
</dbReference>
<dbReference type="GO" id="GO:0019897">
    <property type="term" value="C:extrinsic component of plasma membrane"/>
    <property type="evidence" value="ECO:0007669"/>
    <property type="project" value="UniProtKB-UniRule"/>
</dbReference>
<feature type="binding site" evidence="10">
    <location>
        <position position="179"/>
    </location>
    <ligand>
        <name>substrate</name>
    </ligand>
</feature>